<keyword evidence="9" id="KW-1015">Disulfide bond</keyword>
<feature type="domain" description="Cadherin" evidence="12">
    <location>
        <begin position="707"/>
        <end position="810"/>
    </location>
</feature>
<evidence type="ECO:0000256" key="5">
    <source>
        <dbReference type="ARBA" id="ARBA00022837"/>
    </source>
</evidence>
<comment type="subcellular location">
    <subcellularLocation>
        <location evidence="1">Membrane</location>
        <topology evidence="1">Single-pass membrane protein</topology>
    </subcellularLocation>
</comment>
<evidence type="ECO:0000256" key="9">
    <source>
        <dbReference type="ARBA" id="ARBA00023157"/>
    </source>
</evidence>
<dbReference type="GO" id="GO:0007156">
    <property type="term" value="P:homophilic cell adhesion via plasma membrane adhesion molecules"/>
    <property type="evidence" value="ECO:0007669"/>
    <property type="project" value="InterPro"/>
</dbReference>
<evidence type="ECO:0000256" key="1">
    <source>
        <dbReference type="ARBA" id="ARBA00004167"/>
    </source>
</evidence>
<dbReference type="Proteomes" id="UP000001593">
    <property type="component" value="Unassembled WGS sequence"/>
</dbReference>
<dbReference type="CDD" id="cd11304">
    <property type="entry name" value="Cadherin_repeat"/>
    <property type="match status" value="9"/>
</dbReference>
<feature type="domain" description="Cadherin" evidence="12">
    <location>
        <begin position="338"/>
        <end position="388"/>
    </location>
</feature>
<dbReference type="AlphaFoldDB" id="A7S9Y3"/>
<feature type="domain" description="Cadherin" evidence="12">
    <location>
        <begin position="811"/>
        <end position="867"/>
    </location>
</feature>
<dbReference type="PANTHER" id="PTHR24026:SF126">
    <property type="entry name" value="PROTOCADHERIN FAT 4"/>
    <property type="match status" value="1"/>
</dbReference>
<proteinExistence type="predicted"/>
<evidence type="ECO:0000256" key="4">
    <source>
        <dbReference type="ARBA" id="ARBA00022737"/>
    </source>
</evidence>
<keyword evidence="4" id="KW-0677">Repeat</keyword>
<dbReference type="STRING" id="45351.A7S9Y3"/>
<accession>A7S9Y3</accession>
<dbReference type="PRINTS" id="PR00205">
    <property type="entry name" value="CADHERIN"/>
</dbReference>
<evidence type="ECO:0000313" key="13">
    <source>
        <dbReference type="EMBL" id="EDO39463.1"/>
    </source>
</evidence>
<reference evidence="13 14" key="1">
    <citation type="journal article" date="2007" name="Science">
        <title>Sea anemone genome reveals ancestral eumetazoan gene repertoire and genomic organization.</title>
        <authorList>
            <person name="Putnam N.H."/>
            <person name="Srivastava M."/>
            <person name="Hellsten U."/>
            <person name="Dirks B."/>
            <person name="Chapman J."/>
            <person name="Salamov A."/>
            <person name="Terry A."/>
            <person name="Shapiro H."/>
            <person name="Lindquist E."/>
            <person name="Kapitonov V.V."/>
            <person name="Jurka J."/>
            <person name="Genikhovich G."/>
            <person name="Grigoriev I.V."/>
            <person name="Lucas S.M."/>
            <person name="Steele R.E."/>
            <person name="Finnerty J.R."/>
            <person name="Technau U."/>
            <person name="Martindale M.Q."/>
            <person name="Rokhsar D.S."/>
        </authorList>
    </citation>
    <scope>NUCLEOTIDE SEQUENCE [LARGE SCALE GENOMIC DNA]</scope>
    <source>
        <strain evidence="14">CH2 X CH6</strain>
    </source>
</reference>
<feature type="domain" description="Cadherin" evidence="12">
    <location>
        <begin position="156"/>
        <end position="248"/>
    </location>
</feature>
<dbReference type="SUPFAM" id="SSF49313">
    <property type="entry name" value="Cadherin-like"/>
    <property type="match status" value="10"/>
</dbReference>
<dbReference type="InterPro" id="IPR020894">
    <property type="entry name" value="Cadherin_CS"/>
</dbReference>
<keyword evidence="3" id="KW-0812">Transmembrane</keyword>
<dbReference type="InterPro" id="IPR015919">
    <property type="entry name" value="Cadherin-like_sf"/>
</dbReference>
<dbReference type="Pfam" id="PF00028">
    <property type="entry name" value="Cadherin"/>
    <property type="match status" value="8"/>
</dbReference>
<keyword evidence="8" id="KW-0472">Membrane</keyword>
<evidence type="ECO:0000259" key="12">
    <source>
        <dbReference type="PROSITE" id="PS50268"/>
    </source>
</evidence>
<feature type="non-terminal residue" evidence="13">
    <location>
        <position position="1"/>
    </location>
</feature>
<dbReference type="GO" id="GO:0044331">
    <property type="term" value="P:cell-cell adhesion mediated by cadherin"/>
    <property type="evidence" value="ECO:0000318"/>
    <property type="project" value="GO_Central"/>
</dbReference>
<dbReference type="EMBL" id="DS469606">
    <property type="protein sequence ID" value="EDO39463.1"/>
    <property type="molecule type" value="Genomic_DNA"/>
</dbReference>
<dbReference type="Gene3D" id="2.60.40.60">
    <property type="entry name" value="Cadherins"/>
    <property type="match status" value="10"/>
</dbReference>
<evidence type="ECO:0000256" key="10">
    <source>
        <dbReference type="ARBA" id="ARBA00023180"/>
    </source>
</evidence>
<dbReference type="PANTHER" id="PTHR24026">
    <property type="entry name" value="FAT ATYPICAL CADHERIN-RELATED"/>
    <property type="match status" value="1"/>
</dbReference>
<dbReference type="GO" id="GO:0005886">
    <property type="term" value="C:plasma membrane"/>
    <property type="evidence" value="ECO:0000318"/>
    <property type="project" value="GO_Central"/>
</dbReference>
<evidence type="ECO:0000256" key="7">
    <source>
        <dbReference type="ARBA" id="ARBA00022989"/>
    </source>
</evidence>
<protein>
    <recommendedName>
        <fullName evidence="12">Cadherin domain-containing protein</fullName>
    </recommendedName>
</protein>
<gene>
    <name evidence="13" type="ORF">NEMVEDRAFT_v1g10520</name>
</gene>
<feature type="domain" description="Cadherin" evidence="12">
    <location>
        <begin position="497"/>
        <end position="601"/>
    </location>
</feature>
<evidence type="ECO:0000256" key="8">
    <source>
        <dbReference type="ARBA" id="ARBA00023136"/>
    </source>
</evidence>
<feature type="domain" description="Cadherin" evidence="12">
    <location>
        <begin position="389"/>
        <end position="496"/>
    </location>
</feature>
<feature type="domain" description="Cadherin" evidence="12">
    <location>
        <begin position="255"/>
        <end position="337"/>
    </location>
</feature>
<dbReference type="eggNOG" id="KOG3594">
    <property type="taxonomic scope" value="Eukaryota"/>
</dbReference>
<keyword evidence="7" id="KW-1133">Transmembrane helix</keyword>
<feature type="non-terminal residue" evidence="13">
    <location>
        <position position="868"/>
    </location>
</feature>
<keyword evidence="14" id="KW-1185">Reference proteome</keyword>
<organism evidence="13 14">
    <name type="scientific">Nematostella vectensis</name>
    <name type="common">Starlet sea anemone</name>
    <dbReference type="NCBI Taxonomy" id="45351"/>
    <lineage>
        <taxon>Eukaryota</taxon>
        <taxon>Metazoa</taxon>
        <taxon>Cnidaria</taxon>
        <taxon>Anthozoa</taxon>
        <taxon>Hexacorallia</taxon>
        <taxon>Actiniaria</taxon>
        <taxon>Edwardsiidae</taxon>
        <taxon>Nematostella</taxon>
    </lineage>
</organism>
<keyword evidence="5 11" id="KW-0106">Calcium</keyword>
<evidence type="ECO:0000313" key="14">
    <source>
        <dbReference type="Proteomes" id="UP000001593"/>
    </source>
</evidence>
<evidence type="ECO:0000256" key="2">
    <source>
        <dbReference type="ARBA" id="ARBA00022536"/>
    </source>
</evidence>
<dbReference type="GO" id="GO:0005912">
    <property type="term" value="C:adherens junction"/>
    <property type="evidence" value="ECO:0000318"/>
    <property type="project" value="GO_Central"/>
</dbReference>
<dbReference type="PROSITE" id="PS50268">
    <property type="entry name" value="CADHERIN_2"/>
    <property type="match status" value="10"/>
</dbReference>
<dbReference type="GO" id="GO:0005509">
    <property type="term" value="F:calcium ion binding"/>
    <property type="evidence" value="ECO:0007669"/>
    <property type="project" value="UniProtKB-UniRule"/>
</dbReference>
<feature type="domain" description="Cadherin" evidence="12">
    <location>
        <begin position="602"/>
        <end position="706"/>
    </location>
</feature>
<dbReference type="PROSITE" id="PS00232">
    <property type="entry name" value="CADHERIN_1"/>
    <property type="match status" value="4"/>
</dbReference>
<feature type="domain" description="Cadherin" evidence="12">
    <location>
        <begin position="45"/>
        <end position="146"/>
    </location>
</feature>
<keyword evidence="6" id="KW-0130">Cell adhesion</keyword>
<keyword evidence="10" id="KW-0325">Glycoprotein</keyword>
<dbReference type="FunFam" id="2.60.40.60:FF:000181">
    <property type="entry name" value="Predicted protein"/>
    <property type="match status" value="4"/>
</dbReference>
<evidence type="ECO:0000256" key="11">
    <source>
        <dbReference type="PROSITE-ProRule" id="PRU00043"/>
    </source>
</evidence>
<evidence type="ECO:0000256" key="3">
    <source>
        <dbReference type="ARBA" id="ARBA00022692"/>
    </source>
</evidence>
<dbReference type="SMART" id="SM00112">
    <property type="entry name" value="CA"/>
    <property type="match status" value="7"/>
</dbReference>
<evidence type="ECO:0000256" key="6">
    <source>
        <dbReference type="ARBA" id="ARBA00022889"/>
    </source>
</evidence>
<name>A7S9Y3_NEMVE</name>
<sequence>LNYETTMRYTLSIQASDGGTPGKASTTLAVIDVQGVNEYTPSFIPNNTYELSLAEDLSVGHDVILVTASDADAGSQGEDAFIFLSVTGNFNVSTAGVVSLATALDYESTRLYSLVLSVTDSGLSTKSTQISVKVTVIAVNEFSPVFTSGGTYAVTNTTVGTSITQLQCTDSDLGTNAALSYSITDGDPNSVFTVSSSGELTTVKQLDYETTQSYAITIQARDTSASQLMAVSHVDVIVQALNEYTPSFSQSEYNVTISEATPIGTTGELTYSMPSGSPFYIDSLSGVITLKQGLDYEAVTSYVLLVTATDGDASSPKSSMVNVTVTVKDENDNEPTFTPAVYSVVIPENTTVGTSILSLTCTDSDSGTNGQFKMAIISDVNEHTPQFTSGGSYTAVIAEDAPDTAIGVTIATVAATDADHGSDGAISFAIIAGNEEDKFLIDTTSGVIELKRPLDRESTGSYILTVLARDHGSPNKSSNASVDVTVVDVNDNAPNCSVTAHVVEVAENASVGSTVLELRCEDVDEGANSQLTYNITTGVDFTIDKSSGVVAVGSSLDRETRDLYELNITVRDRGNTEQERRAAVMQLTIEVTDENDNPPVFTQEIYTTTIPENMASGASVARVATTDRDIGINANHTYSITGGDGLGKFSIVQSTGVITALPGLDYETKYTYYLSITARDRGSPQLYAVAGVRIFLSDTNDNKPVFSPTLYLTSISEATSAGTDVIPVHATDVDTGINAEITYSIVGGDAKNQFSVNSTGMIRTIATLDREDIASYTLLVQASDRGVPPQTETVHVTVTILDVNDNAAVFSQSAFSARVLEDAPVGFRFMNISASDADSGDNARLTYSIQSGNTDNVVAIESATGALY</sequence>
<dbReference type="InParanoid" id="A7S9Y3"/>
<dbReference type="HOGENOM" id="CLU_347041_0_0_1"/>
<keyword evidence="2" id="KW-0245">EGF-like domain</keyword>
<dbReference type="FunFam" id="2.60.40.60:FF:000039">
    <property type="entry name" value="FAT atypical cadherin 3"/>
    <property type="match status" value="1"/>
</dbReference>
<dbReference type="InterPro" id="IPR002126">
    <property type="entry name" value="Cadherin-like_dom"/>
</dbReference>
<dbReference type="OMA" id="DYENGWI"/>
<feature type="domain" description="Cadherin" evidence="12">
    <location>
        <begin position="1"/>
        <end position="43"/>
    </location>
</feature>